<comment type="subcellular location">
    <subcellularLocation>
        <location evidence="1">Periplasm</location>
    </subcellularLocation>
</comment>
<feature type="domain" description="Solute-binding protein family 5" evidence="5">
    <location>
        <begin position="144"/>
        <end position="551"/>
    </location>
</feature>
<reference evidence="6 7" key="1">
    <citation type="submission" date="2017-09" db="EMBL/GenBank/DDBJ databases">
        <authorList>
            <person name="Ehlers B."/>
            <person name="Leendertz F.H."/>
        </authorList>
    </citation>
    <scope>NUCLEOTIDE SEQUENCE [LARGE SCALE GENOMIC DNA]</scope>
    <source>
        <strain evidence="6 7">DSM 18289</strain>
    </source>
</reference>
<comment type="similarity">
    <text evidence="2">Belongs to the bacterial solute-binding protein 5 family.</text>
</comment>
<evidence type="ECO:0000256" key="4">
    <source>
        <dbReference type="SAM" id="MobiDB-lite"/>
    </source>
</evidence>
<dbReference type="GO" id="GO:0030288">
    <property type="term" value="C:outer membrane-bounded periplasmic space"/>
    <property type="evidence" value="ECO:0007669"/>
    <property type="project" value="TreeGrafter"/>
</dbReference>
<dbReference type="InterPro" id="IPR039424">
    <property type="entry name" value="SBP_5"/>
</dbReference>
<dbReference type="Gene3D" id="3.10.105.10">
    <property type="entry name" value="Dipeptide-binding Protein, Domain 3"/>
    <property type="match status" value="1"/>
</dbReference>
<sequence length="642" mass="72642">MTRAADNQDEAELVQSQKPQGQSCSRPHKSLSRRHFLSSAALALVSGICLAGRPLVGWASDARHGLSVFGSLKYGPDFKNFDYVNPDAPKGGRFVFSAPSWSYNQNHATFNTLNGFVLKGDAPPRIELIFDTLMVRAYDEPDAIYGLLANSVSLSPDGNHYRFTLRDEALFHDGSPVTAEDVAFSYMLLKEKGHPVIRTSLRDLIDAKVDGKDALLVFSGKQGRQTPMEVASTVPVFSKAYYSKISFDKSTLTPPIGSGPYRIGKFKAGSFIEYERNLDYWGKDLPVNVGQNNFDIVRLEFNRERTALFEAFKKGDITYHEEFSSKGWAKKYDFPAIKEGKVKRVELPDRTPSGAQGWFFNTRRAKFSDPRTREAIALAFDFEWSNKNLFFGLYQRTHSFFERTNMKASGKADGKVLELLEPYRDKLDPSIFDEPYTPPTSDASGKDRKLLRRANQLLQEAGWKRNVDGLVNDAGEALEVEVMANSSAFERVVTPWINNLALLGVKMTFRLVDPSQFQSRADSFDFDLVGRRYSLSPTLSDSIRTFWSSKSADINGSYNIAGIKHPVLDAMIDAALDAKTREDMEAAGRAIDRIWRAGHYWVPNWNKPIHTIGIWDKFGWPEERENADPVLAFYPERWWWEK</sequence>
<keyword evidence="3" id="KW-0732">Signal</keyword>
<dbReference type="PROSITE" id="PS51318">
    <property type="entry name" value="TAT"/>
    <property type="match status" value="1"/>
</dbReference>
<dbReference type="SUPFAM" id="SSF53850">
    <property type="entry name" value="Periplasmic binding protein-like II"/>
    <property type="match status" value="1"/>
</dbReference>
<protein>
    <submittedName>
        <fullName evidence="6">Microcin C transport system substrate-binding protein</fullName>
    </submittedName>
</protein>
<dbReference type="InterPro" id="IPR000914">
    <property type="entry name" value="SBP_5_dom"/>
</dbReference>
<accession>A0A285PKV5</accession>
<evidence type="ECO:0000256" key="1">
    <source>
        <dbReference type="ARBA" id="ARBA00004418"/>
    </source>
</evidence>
<gene>
    <name evidence="6" type="ORF">SAMN06265368_3836</name>
</gene>
<dbReference type="GO" id="GO:0042884">
    <property type="term" value="P:microcin transport"/>
    <property type="evidence" value="ECO:0007669"/>
    <property type="project" value="TreeGrafter"/>
</dbReference>
<dbReference type="Gene3D" id="3.40.190.10">
    <property type="entry name" value="Periplasmic binding protein-like II"/>
    <property type="match status" value="1"/>
</dbReference>
<dbReference type="RefSeq" id="WP_170956172.1">
    <property type="nucleotide sequence ID" value="NZ_OBEL01000005.1"/>
</dbReference>
<keyword evidence="7" id="KW-1185">Reference proteome</keyword>
<dbReference type="Pfam" id="PF00496">
    <property type="entry name" value="SBP_bac_5"/>
    <property type="match status" value="1"/>
</dbReference>
<evidence type="ECO:0000256" key="3">
    <source>
        <dbReference type="ARBA" id="ARBA00022729"/>
    </source>
</evidence>
<proteinExistence type="inferred from homology"/>
<dbReference type="Proteomes" id="UP000219439">
    <property type="component" value="Unassembled WGS sequence"/>
</dbReference>
<dbReference type="PANTHER" id="PTHR30290:SF64">
    <property type="entry name" value="ABC TRANSPORTER PERIPLASMIC BINDING PROTEIN"/>
    <property type="match status" value="1"/>
</dbReference>
<evidence type="ECO:0000256" key="2">
    <source>
        <dbReference type="ARBA" id="ARBA00005695"/>
    </source>
</evidence>
<dbReference type="GO" id="GO:1904680">
    <property type="term" value="F:peptide transmembrane transporter activity"/>
    <property type="evidence" value="ECO:0007669"/>
    <property type="project" value="TreeGrafter"/>
</dbReference>
<dbReference type="GO" id="GO:0043190">
    <property type="term" value="C:ATP-binding cassette (ABC) transporter complex"/>
    <property type="evidence" value="ECO:0007669"/>
    <property type="project" value="InterPro"/>
</dbReference>
<dbReference type="PIRSF" id="PIRSF002741">
    <property type="entry name" value="MppA"/>
    <property type="match status" value="1"/>
</dbReference>
<dbReference type="InterPro" id="IPR006311">
    <property type="entry name" value="TAT_signal"/>
</dbReference>
<feature type="compositionally biased region" description="Polar residues" evidence="4">
    <location>
        <begin position="14"/>
        <end position="25"/>
    </location>
</feature>
<dbReference type="GO" id="GO:0015833">
    <property type="term" value="P:peptide transport"/>
    <property type="evidence" value="ECO:0007669"/>
    <property type="project" value="TreeGrafter"/>
</dbReference>
<dbReference type="InterPro" id="IPR030678">
    <property type="entry name" value="Peptide/Ni-bd"/>
</dbReference>
<evidence type="ECO:0000313" key="6">
    <source>
        <dbReference type="EMBL" id="SNZ20726.1"/>
    </source>
</evidence>
<evidence type="ECO:0000313" key="7">
    <source>
        <dbReference type="Proteomes" id="UP000219439"/>
    </source>
</evidence>
<evidence type="ECO:0000259" key="5">
    <source>
        <dbReference type="Pfam" id="PF00496"/>
    </source>
</evidence>
<dbReference type="CDD" id="cd08497">
    <property type="entry name" value="MbnE-like"/>
    <property type="match status" value="1"/>
</dbReference>
<dbReference type="AlphaFoldDB" id="A0A285PKV5"/>
<feature type="region of interest" description="Disordered" evidence="4">
    <location>
        <begin position="1"/>
        <end position="29"/>
    </location>
</feature>
<organism evidence="6 7">
    <name type="scientific">Cohaesibacter gelatinilyticus</name>
    <dbReference type="NCBI Taxonomy" id="372072"/>
    <lineage>
        <taxon>Bacteria</taxon>
        <taxon>Pseudomonadati</taxon>
        <taxon>Pseudomonadota</taxon>
        <taxon>Alphaproteobacteria</taxon>
        <taxon>Hyphomicrobiales</taxon>
        <taxon>Cohaesibacteraceae</taxon>
    </lineage>
</organism>
<dbReference type="EMBL" id="OBEL01000005">
    <property type="protein sequence ID" value="SNZ20726.1"/>
    <property type="molecule type" value="Genomic_DNA"/>
</dbReference>
<name>A0A285PKV5_9HYPH</name>
<dbReference type="PANTHER" id="PTHR30290">
    <property type="entry name" value="PERIPLASMIC BINDING COMPONENT OF ABC TRANSPORTER"/>
    <property type="match status" value="1"/>
</dbReference>